<evidence type="ECO:0000256" key="1">
    <source>
        <dbReference type="ARBA" id="ARBA00004370"/>
    </source>
</evidence>
<reference evidence="9" key="2">
    <citation type="submission" date="2025-08" db="UniProtKB">
        <authorList>
            <consortium name="Ensembl"/>
        </authorList>
    </citation>
    <scope>IDENTIFICATION</scope>
</reference>
<evidence type="ECO:0000313" key="9">
    <source>
        <dbReference type="Ensembl" id="ENSDCDP00010059960.1"/>
    </source>
</evidence>
<dbReference type="Ensembl" id="ENSDCDT00010070693.1">
    <property type="protein sequence ID" value="ENSDCDP00010059960.1"/>
    <property type="gene ID" value="ENSDCDG00010033399.1"/>
</dbReference>
<keyword evidence="5 8" id="KW-0472">Membrane</keyword>
<evidence type="ECO:0000256" key="6">
    <source>
        <dbReference type="ARBA" id="ARBA00023180"/>
    </source>
</evidence>
<dbReference type="Proteomes" id="UP000694580">
    <property type="component" value="Chromosome 3"/>
</dbReference>
<accession>A0AAY4EQM6</accession>
<dbReference type="PRINTS" id="PR01609">
    <property type="entry name" value="CD36FAMILY"/>
</dbReference>
<dbReference type="GO" id="GO:0006898">
    <property type="term" value="P:receptor-mediated endocytosis"/>
    <property type="evidence" value="ECO:0007669"/>
    <property type="project" value="TreeGrafter"/>
</dbReference>
<dbReference type="Pfam" id="PF01130">
    <property type="entry name" value="CD36"/>
    <property type="match status" value="1"/>
</dbReference>
<reference evidence="9" key="3">
    <citation type="submission" date="2025-09" db="UniProtKB">
        <authorList>
            <consortium name="Ensembl"/>
        </authorList>
    </citation>
    <scope>IDENTIFICATION</scope>
</reference>
<reference evidence="9 10" key="1">
    <citation type="submission" date="2020-06" db="EMBL/GenBank/DDBJ databases">
        <authorList>
            <consortium name="Wellcome Sanger Institute Data Sharing"/>
        </authorList>
    </citation>
    <scope>NUCLEOTIDE SEQUENCE [LARGE SCALE GENOMIC DNA]</scope>
</reference>
<dbReference type="GO" id="GO:0005044">
    <property type="term" value="F:scavenger receptor activity"/>
    <property type="evidence" value="ECO:0007669"/>
    <property type="project" value="InterPro"/>
</dbReference>
<proteinExistence type="inferred from homology"/>
<comment type="similarity">
    <text evidence="2">Belongs to the CD36 family.</text>
</comment>
<protein>
    <submittedName>
        <fullName evidence="9">Uncharacterized protein</fullName>
    </submittedName>
</protein>
<feature type="transmembrane region" description="Helical" evidence="8">
    <location>
        <begin position="7"/>
        <end position="29"/>
    </location>
</feature>
<keyword evidence="3 8" id="KW-0812">Transmembrane</keyword>
<evidence type="ECO:0000256" key="5">
    <source>
        <dbReference type="ARBA" id="ARBA00023136"/>
    </source>
</evidence>
<evidence type="ECO:0000256" key="4">
    <source>
        <dbReference type="ARBA" id="ARBA00022989"/>
    </source>
</evidence>
<evidence type="ECO:0000256" key="7">
    <source>
        <dbReference type="SAM" id="MobiDB-lite"/>
    </source>
</evidence>
<keyword evidence="6" id="KW-0325">Glycoprotein</keyword>
<dbReference type="AlphaFoldDB" id="A0AAY4EQM6"/>
<dbReference type="PANTHER" id="PTHR11923:SF94">
    <property type="entry name" value="LYSOSOME MEMBRANE PROTEIN 2"/>
    <property type="match status" value="1"/>
</dbReference>
<organism evidence="9 10">
    <name type="scientific">Denticeps clupeoides</name>
    <name type="common">denticle herring</name>
    <dbReference type="NCBI Taxonomy" id="299321"/>
    <lineage>
        <taxon>Eukaryota</taxon>
        <taxon>Metazoa</taxon>
        <taxon>Chordata</taxon>
        <taxon>Craniata</taxon>
        <taxon>Vertebrata</taxon>
        <taxon>Euteleostomi</taxon>
        <taxon>Actinopterygii</taxon>
        <taxon>Neopterygii</taxon>
        <taxon>Teleostei</taxon>
        <taxon>Clupei</taxon>
        <taxon>Clupeiformes</taxon>
        <taxon>Denticipitoidei</taxon>
        <taxon>Denticipitidae</taxon>
        <taxon>Denticeps</taxon>
    </lineage>
</organism>
<sequence>MMRRSYAVVGIVGVVLLVVGVALMIGHVFPTLISNRLKGEIKLTPDSRVFETWKNPPPPVFMEYFFFNITNPEDFLEGKAKASVTEVGPFTYREYRGKENVTFFENGTRVAAYTPKTFVFLPERSVGDPDVELITTVNIPAVAVMNKLKGSFFKATMVSVMMKNVKAGIFMTRTVNELLWGYKDPLLTKIHTQSPEVEEYFGLMYKKNGSHDGEFVYYTGEKNYLDYGKIDTWNGQRAMTFWSSDYSNMIKGTDGSVFHPFLTKEERLDIFTADLCRSIYMDFEKEVEVKGIPAYRFTPPRAVMASVKENPDNAGYCVPPGNCLGSGVLKVDVCRKGVPVVVSFPHFYLGDEQYYGSISGLSPKREHHQTYLDLNPTTGVPVRASKRAQINIILDRISGFPITRTLNGTVFPVMFLNESVVIDDASAAKLHKLLTVAKVVSYFPVLFLALGVLFLLIFLILVLRERKKMTTAKEKTAYTPAPMSDLTEDSSENSAKNGNYVGLTPVSSTVKKNEPGPV</sequence>
<dbReference type="PRINTS" id="PR01611">
    <property type="entry name" value="LIMPII"/>
</dbReference>
<keyword evidence="10" id="KW-1185">Reference proteome</keyword>
<dbReference type="GeneID" id="114785375"/>
<name>A0AAY4EQM6_9TELE</name>
<feature type="region of interest" description="Disordered" evidence="7">
    <location>
        <begin position="473"/>
        <end position="518"/>
    </location>
</feature>
<feature type="transmembrane region" description="Helical" evidence="8">
    <location>
        <begin position="442"/>
        <end position="463"/>
    </location>
</feature>
<dbReference type="InterPro" id="IPR002159">
    <property type="entry name" value="CD36_fam"/>
</dbReference>
<gene>
    <name evidence="9" type="primary">scarb2b</name>
</gene>
<keyword evidence="4 8" id="KW-1133">Transmembrane helix</keyword>
<comment type="subcellular location">
    <subcellularLocation>
        <location evidence="1">Membrane</location>
    </subcellularLocation>
</comment>
<evidence type="ECO:0000256" key="8">
    <source>
        <dbReference type="SAM" id="Phobius"/>
    </source>
</evidence>
<dbReference type="GeneTree" id="ENSGT00940000153372"/>
<dbReference type="RefSeq" id="XP_028827381.1">
    <property type="nucleotide sequence ID" value="XM_028971548.1"/>
</dbReference>
<dbReference type="GO" id="GO:0016020">
    <property type="term" value="C:membrane"/>
    <property type="evidence" value="ECO:0007669"/>
    <property type="project" value="UniProtKB-SubCell"/>
</dbReference>
<dbReference type="PANTHER" id="PTHR11923">
    <property type="entry name" value="SCAVENGER RECEPTOR CLASS B TYPE-1 SR-B1"/>
    <property type="match status" value="1"/>
</dbReference>
<evidence type="ECO:0000256" key="3">
    <source>
        <dbReference type="ARBA" id="ARBA00022692"/>
    </source>
</evidence>
<evidence type="ECO:0000256" key="2">
    <source>
        <dbReference type="ARBA" id="ARBA00010532"/>
    </source>
</evidence>
<dbReference type="InterPro" id="IPR005429">
    <property type="entry name" value="LimpII"/>
</dbReference>
<dbReference type="GO" id="GO:0006622">
    <property type="term" value="P:protein targeting to lysosome"/>
    <property type="evidence" value="ECO:0007669"/>
    <property type="project" value="TreeGrafter"/>
</dbReference>
<evidence type="ECO:0000313" key="10">
    <source>
        <dbReference type="Proteomes" id="UP000694580"/>
    </source>
</evidence>
<dbReference type="GO" id="GO:0005764">
    <property type="term" value="C:lysosome"/>
    <property type="evidence" value="ECO:0007669"/>
    <property type="project" value="InterPro"/>
</dbReference>